<dbReference type="Gramene" id="KVI11149">
    <property type="protein sequence ID" value="KVI11149"/>
    <property type="gene ID" value="Ccrd_010443"/>
</dbReference>
<keyword evidence="2" id="KW-1185">Reference proteome</keyword>
<proteinExistence type="predicted"/>
<protein>
    <submittedName>
        <fullName evidence="1">Uncharacterized protein</fullName>
    </submittedName>
</protein>
<sequence>MGRTSWQKKTSFAILNIFKTKKAQADQEDAWDDSLKAYKVFPSDQDGVRWVAEPGIDKRASAYINSTTDRWSHLDVAD</sequence>
<reference evidence="1 2" key="1">
    <citation type="journal article" date="2016" name="Sci. Rep.">
        <title>The genome sequence of the outbreeding globe artichoke constructed de novo incorporating a phase-aware low-pass sequencing strategy of F1 progeny.</title>
        <authorList>
            <person name="Scaglione D."/>
            <person name="Reyes-Chin-Wo S."/>
            <person name="Acquadro A."/>
            <person name="Froenicke L."/>
            <person name="Portis E."/>
            <person name="Beitel C."/>
            <person name="Tirone M."/>
            <person name="Mauro R."/>
            <person name="Lo Monaco A."/>
            <person name="Mauromicale G."/>
            <person name="Faccioli P."/>
            <person name="Cattivelli L."/>
            <person name="Rieseberg L."/>
            <person name="Michelmore R."/>
            <person name="Lanteri S."/>
        </authorList>
    </citation>
    <scope>NUCLEOTIDE SEQUENCE [LARGE SCALE GENOMIC DNA]</scope>
    <source>
        <strain evidence="1">2C</strain>
    </source>
</reference>
<accession>A0A103YL57</accession>
<gene>
    <name evidence="1" type="ORF">Ccrd_010443</name>
</gene>
<comment type="caution">
    <text evidence="1">The sequence shown here is derived from an EMBL/GenBank/DDBJ whole genome shotgun (WGS) entry which is preliminary data.</text>
</comment>
<dbReference type="OMA" id="GRTSWQK"/>
<organism evidence="1 2">
    <name type="scientific">Cynara cardunculus var. scolymus</name>
    <name type="common">Globe artichoke</name>
    <name type="synonym">Cynara scolymus</name>
    <dbReference type="NCBI Taxonomy" id="59895"/>
    <lineage>
        <taxon>Eukaryota</taxon>
        <taxon>Viridiplantae</taxon>
        <taxon>Streptophyta</taxon>
        <taxon>Embryophyta</taxon>
        <taxon>Tracheophyta</taxon>
        <taxon>Spermatophyta</taxon>
        <taxon>Magnoliopsida</taxon>
        <taxon>eudicotyledons</taxon>
        <taxon>Gunneridae</taxon>
        <taxon>Pentapetalae</taxon>
        <taxon>asterids</taxon>
        <taxon>campanulids</taxon>
        <taxon>Asterales</taxon>
        <taxon>Asteraceae</taxon>
        <taxon>Carduoideae</taxon>
        <taxon>Cardueae</taxon>
        <taxon>Carduinae</taxon>
        <taxon>Cynara</taxon>
    </lineage>
</organism>
<dbReference type="Proteomes" id="UP000243975">
    <property type="component" value="Unassembled WGS sequence"/>
</dbReference>
<evidence type="ECO:0000313" key="1">
    <source>
        <dbReference type="EMBL" id="KVI11149.1"/>
    </source>
</evidence>
<evidence type="ECO:0000313" key="2">
    <source>
        <dbReference type="Proteomes" id="UP000243975"/>
    </source>
</evidence>
<dbReference type="PANTHER" id="PTHR33511">
    <property type="entry name" value="OS06G0632400 PROTEIN"/>
    <property type="match status" value="1"/>
</dbReference>
<dbReference type="AlphaFoldDB" id="A0A103YL57"/>
<name>A0A103YL57_CYNCS</name>
<dbReference type="EMBL" id="LEKV01000887">
    <property type="protein sequence ID" value="KVI11149.1"/>
    <property type="molecule type" value="Genomic_DNA"/>
</dbReference>